<evidence type="ECO:0000256" key="5">
    <source>
        <dbReference type="ARBA" id="ARBA00022781"/>
    </source>
</evidence>
<evidence type="ECO:0000256" key="1">
    <source>
        <dbReference type="ARBA" id="ARBA00004325"/>
    </source>
</evidence>
<name>A0AAN8X7V8_HALRR</name>
<gene>
    <name evidence="11" type="primary">ATP5J2</name>
    <name evidence="11" type="ORF">SK128_017110</name>
</gene>
<dbReference type="PANTHER" id="PTHR13080">
    <property type="entry name" value="ATP SYNTHASE F CHAIN, MITOCHONDRIAL-RELATED"/>
    <property type="match status" value="1"/>
</dbReference>
<sequence>MGFGEYPAEYNPKVHGPFDPARFYGKPDIPFGEVKLGEVGSWLGRRSIGGLPSALSRAFWRWQHKYMLPKKTGIAPFCQLAIGAVTFFYVINYSKLKHHRNHKYHW</sequence>
<dbReference type="GO" id="GO:0031966">
    <property type="term" value="C:mitochondrial membrane"/>
    <property type="evidence" value="ECO:0007669"/>
    <property type="project" value="UniProtKB-SubCell"/>
</dbReference>
<keyword evidence="4" id="KW-0138">CF(0)</keyword>
<keyword evidence="8 10" id="KW-0472">Membrane</keyword>
<proteinExistence type="inferred from homology"/>
<evidence type="ECO:0000256" key="7">
    <source>
        <dbReference type="ARBA" id="ARBA00023128"/>
    </source>
</evidence>
<evidence type="ECO:0000313" key="11">
    <source>
        <dbReference type="EMBL" id="KAK7075613.1"/>
    </source>
</evidence>
<protein>
    <submittedName>
        <fullName evidence="11">Mitochondrial F1F0-ATP synthase, subunit f</fullName>
    </submittedName>
</protein>
<keyword evidence="10" id="KW-1133">Transmembrane helix</keyword>
<comment type="subcellular location">
    <subcellularLocation>
        <location evidence="1">Mitochondrion membrane</location>
    </subcellularLocation>
</comment>
<dbReference type="AlphaFoldDB" id="A0AAN8X7V8"/>
<accession>A0AAN8X7V8</accession>
<dbReference type="Pfam" id="PF10206">
    <property type="entry name" value="WRW"/>
    <property type="match status" value="1"/>
</dbReference>
<comment type="similarity">
    <text evidence="2">Belongs to the ATPase F chain family.</text>
</comment>
<keyword evidence="6" id="KW-0406">Ion transport</keyword>
<evidence type="ECO:0000256" key="6">
    <source>
        <dbReference type="ARBA" id="ARBA00023065"/>
    </source>
</evidence>
<keyword evidence="7" id="KW-0496">Mitochondrion</keyword>
<dbReference type="PANTHER" id="PTHR13080:SF20">
    <property type="entry name" value="ATP SYNTHASE SUBUNIT F, MITOCHONDRIAL-RELATED"/>
    <property type="match status" value="1"/>
</dbReference>
<comment type="caution">
    <text evidence="11">The sequence shown here is derived from an EMBL/GenBank/DDBJ whole genome shotgun (WGS) entry which is preliminary data.</text>
</comment>
<evidence type="ECO:0000256" key="10">
    <source>
        <dbReference type="SAM" id="Phobius"/>
    </source>
</evidence>
<evidence type="ECO:0000256" key="4">
    <source>
        <dbReference type="ARBA" id="ARBA00022547"/>
    </source>
</evidence>
<keyword evidence="3" id="KW-0813">Transport</keyword>
<evidence type="ECO:0000256" key="2">
    <source>
        <dbReference type="ARBA" id="ARBA00005895"/>
    </source>
</evidence>
<dbReference type="GO" id="GO:0046933">
    <property type="term" value="F:proton-transporting ATP synthase activity, rotational mechanism"/>
    <property type="evidence" value="ECO:0007669"/>
    <property type="project" value="TreeGrafter"/>
</dbReference>
<reference evidence="11 12" key="1">
    <citation type="submission" date="2023-11" db="EMBL/GenBank/DDBJ databases">
        <title>Halocaridina rubra genome assembly.</title>
        <authorList>
            <person name="Smith C."/>
        </authorList>
    </citation>
    <scope>NUCLEOTIDE SEQUENCE [LARGE SCALE GENOMIC DNA]</scope>
    <source>
        <strain evidence="11">EP-1</strain>
        <tissue evidence="11">Whole</tissue>
    </source>
</reference>
<dbReference type="Proteomes" id="UP001381693">
    <property type="component" value="Unassembled WGS sequence"/>
</dbReference>
<dbReference type="InterPro" id="IPR019344">
    <property type="entry name" value="F1F0-ATPsyn_F_prd"/>
</dbReference>
<dbReference type="EMBL" id="JAXCGZ010010346">
    <property type="protein sequence ID" value="KAK7075613.1"/>
    <property type="molecule type" value="Genomic_DNA"/>
</dbReference>
<keyword evidence="12" id="KW-1185">Reference proteome</keyword>
<keyword evidence="10" id="KW-0812">Transmembrane</keyword>
<organism evidence="11 12">
    <name type="scientific">Halocaridina rubra</name>
    <name type="common">Hawaiian red shrimp</name>
    <dbReference type="NCBI Taxonomy" id="373956"/>
    <lineage>
        <taxon>Eukaryota</taxon>
        <taxon>Metazoa</taxon>
        <taxon>Ecdysozoa</taxon>
        <taxon>Arthropoda</taxon>
        <taxon>Crustacea</taxon>
        <taxon>Multicrustacea</taxon>
        <taxon>Malacostraca</taxon>
        <taxon>Eumalacostraca</taxon>
        <taxon>Eucarida</taxon>
        <taxon>Decapoda</taxon>
        <taxon>Pleocyemata</taxon>
        <taxon>Caridea</taxon>
        <taxon>Atyoidea</taxon>
        <taxon>Atyidae</taxon>
        <taxon>Halocaridina</taxon>
    </lineage>
</organism>
<feature type="transmembrane region" description="Helical" evidence="10">
    <location>
        <begin position="74"/>
        <end position="93"/>
    </location>
</feature>
<evidence type="ECO:0000256" key="9">
    <source>
        <dbReference type="ARBA" id="ARBA00023310"/>
    </source>
</evidence>
<evidence type="ECO:0000256" key="8">
    <source>
        <dbReference type="ARBA" id="ARBA00023136"/>
    </source>
</evidence>
<dbReference type="GO" id="GO:0042776">
    <property type="term" value="P:proton motive force-driven mitochondrial ATP synthesis"/>
    <property type="evidence" value="ECO:0007669"/>
    <property type="project" value="TreeGrafter"/>
</dbReference>
<evidence type="ECO:0000256" key="3">
    <source>
        <dbReference type="ARBA" id="ARBA00022448"/>
    </source>
</evidence>
<dbReference type="GO" id="GO:0045259">
    <property type="term" value="C:proton-transporting ATP synthase complex"/>
    <property type="evidence" value="ECO:0007669"/>
    <property type="project" value="UniProtKB-KW"/>
</dbReference>
<keyword evidence="5" id="KW-0375">Hydrogen ion transport</keyword>
<evidence type="ECO:0000313" key="12">
    <source>
        <dbReference type="Proteomes" id="UP001381693"/>
    </source>
</evidence>
<keyword evidence="9" id="KW-0066">ATP synthesis</keyword>